<accession>A0A5N5SRJ5</accession>
<dbReference type="PROSITE" id="PS50026">
    <property type="entry name" value="EGF_3"/>
    <property type="match status" value="9"/>
</dbReference>
<dbReference type="InterPro" id="IPR000742">
    <property type="entry name" value="EGF"/>
</dbReference>
<organism evidence="4 5">
    <name type="scientific">Armadillidium nasatum</name>
    <dbReference type="NCBI Taxonomy" id="96803"/>
    <lineage>
        <taxon>Eukaryota</taxon>
        <taxon>Metazoa</taxon>
        <taxon>Ecdysozoa</taxon>
        <taxon>Arthropoda</taxon>
        <taxon>Crustacea</taxon>
        <taxon>Multicrustacea</taxon>
        <taxon>Malacostraca</taxon>
        <taxon>Eumalacostraca</taxon>
        <taxon>Peracarida</taxon>
        <taxon>Isopoda</taxon>
        <taxon>Oniscidea</taxon>
        <taxon>Crinocheta</taxon>
        <taxon>Armadillidiidae</taxon>
        <taxon>Armadillidium</taxon>
    </lineage>
</organism>
<dbReference type="Gene3D" id="2.90.20.10">
    <property type="entry name" value="Plasmodium vivax P25 domain"/>
    <property type="match status" value="1"/>
</dbReference>
<feature type="domain" description="EGF-like" evidence="3">
    <location>
        <begin position="217"/>
        <end position="255"/>
    </location>
</feature>
<feature type="domain" description="EGF-like" evidence="3">
    <location>
        <begin position="91"/>
        <end position="130"/>
    </location>
</feature>
<feature type="disulfide bond" evidence="1">
    <location>
        <begin position="528"/>
        <end position="545"/>
    </location>
</feature>
<feature type="disulfide bond" evidence="1">
    <location>
        <begin position="547"/>
        <end position="556"/>
    </location>
</feature>
<dbReference type="PANTHER" id="PTHR22963:SF39">
    <property type="entry name" value="DUMPY"/>
    <property type="match status" value="1"/>
</dbReference>
<feature type="signal peptide" evidence="2">
    <location>
        <begin position="1"/>
        <end position="29"/>
    </location>
</feature>
<comment type="caution">
    <text evidence="4">The sequence shown here is derived from an EMBL/GenBank/DDBJ whole genome shotgun (WGS) entry which is preliminary data.</text>
</comment>
<evidence type="ECO:0000256" key="1">
    <source>
        <dbReference type="PROSITE-ProRule" id="PRU00076"/>
    </source>
</evidence>
<evidence type="ECO:0000256" key="2">
    <source>
        <dbReference type="SAM" id="SignalP"/>
    </source>
</evidence>
<dbReference type="InterPro" id="IPR003645">
    <property type="entry name" value="Fol_N"/>
</dbReference>
<feature type="domain" description="EGF-like" evidence="3">
    <location>
        <begin position="299"/>
        <end position="335"/>
    </location>
</feature>
<dbReference type="SUPFAM" id="SSF90148">
    <property type="entry name" value="DPY module"/>
    <property type="match status" value="3"/>
</dbReference>
<proteinExistence type="predicted"/>
<feature type="domain" description="EGF-like" evidence="3">
    <location>
        <begin position="414"/>
        <end position="453"/>
    </location>
</feature>
<evidence type="ECO:0000259" key="3">
    <source>
        <dbReference type="PROSITE" id="PS50026"/>
    </source>
</evidence>
<dbReference type="PANTHER" id="PTHR22963">
    <property type="entry name" value="ENDOGLIN-RELATED"/>
    <property type="match status" value="1"/>
</dbReference>
<protein>
    <submittedName>
        <fullName evidence="4">Neurogenic locus notch-like protein 1</fullName>
    </submittedName>
</protein>
<dbReference type="SMART" id="SM00181">
    <property type="entry name" value="EGF"/>
    <property type="match status" value="16"/>
</dbReference>
<feature type="domain" description="EGF-like" evidence="3">
    <location>
        <begin position="257"/>
        <end position="296"/>
    </location>
</feature>
<comment type="caution">
    <text evidence="1">Lacks conserved residue(s) required for the propagation of feature annotation.</text>
</comment>
<feature type="domain" description="EGF-like" evidence="3">
    <location>
        <begin position="132"/>
        <end position="168"/>
    </location>
</feature>
<reference evidence="4 5" key="1">
    <citation type="journal article" date="2019" name="PLoS Biol.">
        <title>Sex chromosomes control vertical transmission of feminizing Wolbachia symbionts in an isopod.</title>
        <authorList>
            <person name="Becking T."/>
            <person name="Chebbi M.A."/>
            <person name="Giraud I."/>
            <person name="Moumen B."/>
            <person name="Laverre T."/>
            <person name="Caubet Y."/>
            <person name="Peccoud J."/>
            <person name="Gilbert C."/>
            <person name="Cordaux R."/>
        </authorList>
    </citation>
    <scope>NUCLEOTIDE SEQUENCE [LARGE SCALE GENOMIC DNA]</scope>
    <source>
        <strain evidence="4">ANa2</strain>
        <tissue evidence="4">Whole body excluding digestive tract and cuticle</tissue>
    </source>
</reference>
<feature type="domain" description="EGF-like" evidence="3">
    <location>
        <begin position="741"/>
        <end position="780"/>
    </location>
</feature>
<evidence type="ECO:0000313" key="4">
    <source>
        <dbReference type="EMBL" id="KAB7496771.1"/>
    </source>
</evidence>
<name>A0A5N5SRJ5_9CRUS</name>
<dbReference type="Proteomes" id="UP000326759">
    <property type="component" value="Unassembled WGS sequence"/>
</dbReference>
<keyword evidence="5" id="KW-1185">Reference proteome</keyword>
<dbReference type="PROSITE" id="PS00022">
    <property type="entry name" value="EGF_1"/>
    <property type="match status" value="1"/>
</dbReference>
<dbReference type="PROSITE" id="PS01186">
    <property type="entry name" value="EGF_2"/>
    <property type="match status" value="5"/>
</dbReference>
<feature type="domain" description="EGF-like" evidence="3">
    <location>
        <begin position="519"/>
        <end position="557"/>
    </location>
</feature>
<gene>
    <name evidence="4" type="primary">notch1</name>
    <name evidence="4" type="ORF">Anas_09921</name>
</gene>
<dbReference type="SUPFAM" id="SSF57196">
    <property type="entry name" value="EGF/Laminin"/>
    <property type="match status" value="1"/>
</dbReference>
<dbReference type="Gene3D" id="2.10.25.10">
    <property type="entry name" value="Laminin"/>
    <property type="match status" value="1"/>
</dbReference>
<dbReference type="AlphaFoldDB" id="A0A5N5SRJ5"/>
<dbReference type="OrthoDB" id="6343936at2759"/>
<feature type="chain" id="PRO_5024279096" evidence="2">
    <location>
        <begin position="30"/>
        <end position="859"/>
    </location>
</feature>
<feature type="domain" description="EGF-like" evidence="3">
    <location>
        <begin position="174"/>
        <end position="215"/>
    </location>
</feature>
<evidence type="ECO:0000313" key="5">
    <source>
        <dbReference type="Proteomes" id="UP000326759"/>
    </source>
</evidence>
<dbReference type="Pfam" id="PF21164">
    <property type="entry name" value="Dumpy_DPY"/>
    <property type="match status" value="3"/>
</dbReference>
<dbReference type="InterPro" id="IPR048407">
    <property type="entry name" value="Dumpy_DPY"/>
</dbReference>
<dbReference type="EMBL" id="SEYY01021056">
    <property type="protein sequence ID" value="KAB7496771.1"/>
    <property type="molecule type" value="Genomic_DNA"/>
</dbReference>
<sequence>MPKLSHALTLACQTHVLLWLDALLSFTQLTDEPQDCPEGCPPNLACIDRVCKNPCNCGRNAICEVFNHRATCRCPPGYAGNALTNCRPVTVENPCDLDPCGIGAICELDNGNPICSCPKGTTGNPFDECILEGDDCDEGVCGPNSGCRVVAGSVNCFCLPEYVGNPPSEPCKKPETSCEPSPCGQNTNCHIVNGFHRCTCKSGYVGNPNTIRGCDVPINPCDSNTCGEGAICNPTGSPLCSCRPGLVGDPFKSCKVPPPTCQRGSCGLNAECYEEDDKIKCKCFDGYNGDPYARCTAEPDNPCEPNPCGTNTQCKVNNNKAVCTCLPLFFGDPFSPDGCKPECTSNKNCLSSEACFNTQCKDPCVGACGINSECRVVSHRPVCTCPANYLGNPYTECREPEHEEPVTEPPTEKEVNPCSPSPCGTGAECKVHGEKAICECSRDYKGDPYTSCRPECISNSECNEDKACIRSKCQDPCPGSCGINAECEVDNHNPICFCPKEYTGDPFIRCIKHVVDDKPRNPCNPSPCGPNSHCSLTSNGRNYVCQCLPGYFGTPCRPECTISSDCSSNKACQGLKCIDPCPGSCGINSECSVVKHNPICRCRDGYTGDPFTLCYIKPPIDKEAVVTPRPTVSPCVPSCGNNAECQTVSSVSKCVCRPGYYPQPDGGCGPQCTTNSQCTPDRACLNKLCVDPCRGACGSKTVCAVHNHRPICSCDIGYKGDPYTVCDPIGVVKPTPAPPTAVTPCHPSPCGINAQCSPIGTFGLCSCLPGYHGDPTVQCGPECITSSDCPSTQACIGNKCKDPCPGACGTEAQCVVVSHNAICSCPTGYIGNPFTGCRQKRKEVLSNKHVVLKCNIFIF</sequence>
<keyword evidence="1" id="KW-0245">EGF-like domain</keyword>
<dbReference type="SMART" id="SM00274">
    <property type="entry name" value="FOLN"/>
    <property type="match status" value="6"/>
</dbReference>
<keyword evidence="2" id="KW-0732">Signal</keyword>
<keyword evidence="1" id="KW-1015">Disulfide bond</keyword>